<sequence>MVAALNVSPAPMVSTISSGGKAADTTTLSEPDFAAAPSAPQAHITVALKQDN</sequence>
<name>A0A9D4M5Y0_DREPO</name>
<reference evidence="2" key="1">
    <citation type="journal article" date="2019" name="bioRxiv">
        <title>The Genome of the Zebra Mussel, Dreissena polymorpha: A Resource for Invasive Species Research.</title>
        <authorList>
            <person name="McCartney M.A."/>
            <person name="Auch B."/>
            <person name="Kono T."/>
            <person name="Mallez S."/>
            <person name="Zhang Y."/>
            <person name="Obille A."/>
            <person name="Becker A."/>
            <person name="Abrahante J.E."/>
            <person name="Garbe J."/>
            <person name="Badalamenti J.P."/>
            <person name="Herman A."/>
            <person name="Mangelson H."/>
            <person name="Liachko I."/>
            <person name="Sullivan S."/>
            <person name="Sone E.D."/>
            <person name="Koren S."/>
            <person name="Silverstein K.A.T."/>
            <person name="Beckman K.B."/>
            <person name="Gohl D.M."/>
        </authorList>
    </citation>
    <scope>NUCLEOTIDE SEQUENCE</scope>
    <source>
        <strain evidence="2">Duluth1</strain>
        <tissue evidence="2">Whole animal</tissue>
    </source>
</reference>
<reference evidence="2" key="2">
    <citation type="submission" date="2020-11" db="EMBL/GenBank/DDBJ databases">
        <authorList>
            <person name="McCartney M.A."/>
            <person name="Auch B."/>
            <person name="Kono T."/>
            <person name="Mallez S."/>
            <person name="Becker A."/>
            <person name="Gohl D.M."/>
            <person name="Silverstein K.A.T."/>
            <person name="Koren S."/>
            <person name="Bechman K.B."/>
            <person name="Herman A."/>
            <person name="Abrahante J.E."/>
            <person name="Garbe J."/>
        </authorList>
    </citation>
    <scope>NUCLEOTIDE SEQUENCE</scope>
    <source>
        <strain evidence="2">Duluth1</strain>
        <tissue evidence="2">Whole animal</tissue>
    </source>
</reference>
<comment type="caution">
    <text evidence="2">The sequence shown here is derived from an EMBL/GenBank/DDBJ whole genome shotgun (WGS) entry which is preliminary data.</text>
</comment>
<dbReference type="AlphaFoldDB" id="A0A9D4M5Y0"/>
<organism evidence="2 3">
    <name type="scientific">Dreissena polymorpha</name>
    <name type="common">Zebra mussel</name>
    <name type="synonym">Mytilus polymorpha</name>
    <dbReference type="NCBI Taxonomy" id="45954"/>
    <lineage>
        <taxon>Eukaryota</taxon>
        <taxon>Metazoa</taxon>
        <taxon>Spiralia</taxon>
        <taxon>Lophotrochozoa</taxon>
        <taxon>Mollusca</taxon>
        <taxon>Bivalvia</taxon>
        <taxon>Autobranchia</taxon>
        <taxon>Heteroconchia</taxon>
        <taxon>Euheterodonta</taxon>
        <taxon>Imparidentia</taxon>
        <taxon>Neoheterodontei</taxon>
        <taxon>Myida</taxon>
        <taxon>Dreissenoidea</taxon>
        <taxon>Dreissenidae</taxon>
        <taxon>Dreissena</taxon>
    </lineage>
</organism>
<gene>
    <name evidence="2" type="ORF">DPMN_033993</name>
</gene>
<dbReference type="Proteomes" id="UP000828390">
    <property type="component" value="Unassembled WGS sequence"/>
</dbReference>
<feature type="region of interest" description="Disordered" evidence="1">
    <location>
        <begin position="1"/>
        <end position="36"/>
    </location>
</feature>
<dbReference type="EMBL" id="JAIWYP010000002">
    <property type="protein sequence ID" value="KAH3870803.1"/>
    <property type="molecule type" value="Genomic_DNA"/>
</dbReference>
<accession>A0A9D4M5Y0</accession>
<evidence type="ECO:0000313" key="3">
    <source>
        <dbReference type="Proteomes" id="UP000828390"/>
    </source>
</evidence>
<protein>
    <submittedName>
        <fullName evidence="2">Uncharacterized protein</fullName>
    </submittedName>
</protein>
<keyword evidence="3" id="KW-1185">Reference proteome</keyword>
<proteinExistence type="predicted"/>
<feature type="compositionally biased region" description="Polar residues" evidence="1">
    <location>
        <begin position="14"/>
        <end position="29"/>
    </location>
</feature>
<evidence type="ECO:0000256" key="1">
    <source>
        <dbReference type="SAM" id="MobiDB-lite"/>
    </source>
</evidence>
<evidence type="ECO:0000313" key="2">
    <source>
        <dbReference type="EMBL" id="KAH3870803.1"/>
    </source>
</evidence>